<evidence type="ECO:0000256" key="1">
    <source>
        <dbReference type="ARBA" id="ARBA00005710"/>
    </source>
</evidence>
<comment type="caution">
    <text evidence="5">The sequence shown here is derived from an EMBL/GenBank/DDBJ whole genome shotgun (WGS) entry which is preliminary data.</text>
</comment>
<protein>
    <submittedName>
        <fullName evidence="5">Outer membrane beta-barrel protein</fullName>
    </submittedName>
</protein>
<feature type="signal peptide" evidence="3">
    <location>
        <begin position="1"/>
        <end position="23"/>
    </location>
</feature>
<evidence type="ECO:0000256" key="3">
    <source>
        <dbReference type="SAM" id="SignalP"/>
    </source>
</evidence>
<name>A0ABW8D5R8_9GAMM</name>
<keyword evidence="2" id="KW-0406">Ion transport</keyword>
<keyword evidence="2" id="KW-0626">Porin</keyword>
<feature type="domain" description="Outer membrane protein OmpA-like transmembrane" evidence="4">
    <location>
        <begin position="32"/>
        <end position="218"/>
    </location>
</feature>
<dbReference type="SUPFAM" id="SSF56925">
    <property type="entry name" value="OMPA-like"/>
    <property type="match status" value="1"/>
</dbReference>
<dbReference type="RefSeq" id="WP_400186865.1">
    <property type="nucleotide sequence ID" value="NZ_JBGORX010000001.1"/>
</dbReference>
<proteinExistence type="inferred from homology"/>
<sequence length="218" mass="24315">MINKKSVLPLFSVLFFSATGCYANINNQVKHPFYVGAIAGYGSTTWHALIPTNKNQKTALLMSTPVDVQEGGATWGALLGYEFTPYFAVEANYMRYPNSTVYFTSYSLFSYEHDGKLSLTTKTDSISVLGKIMLQIPRTEFRVFSSAGIAALYREDLIIDDWRASPTFGVGVNYNFTDRIMGEVVANYTAGFGESQLSPADAYYPFLYSISARLAYRF</sequence>
<reference evidence="5 6" key="1">
    <citation type="submission" date="2024-08" db="EMBL/GenBank/DDBJ databases">
        <title>Draft Genome Sequence of Legionella lytica strain DSB2004, Isolated From a Fire Sprinkler System.</title>
        <authorList>
            <person name="Everhart A.D."/>
            <person name="Kidane D.T."/>
            <person name="Farone A.L."/>
            <person name="Farone M.B."/>
        </authorList>
    </citation>
    <scope>NUCLEOTIDE SEQUENCE [LARGE SCALE GENOMIC DNA]</scope>
    <source>
        <strain evidence="5 6">DSB2004</strain>
    </source>
</reference>
<feature type="chain" id="PRO_5045813146" evidence="3">
    <location>
        <begin position="24"/>
        <end position="218"/>
    </location>
</feature>
<gene>
    <name evidence="5" type="ORF">ACD661_05695</name>
</gene>
<keyword evidence="2" id="KW-0812">Transmembrane</keyword>
<dbReference type="EMBL" id="JBGORX010000001">
    <property type="protein sequence ID" value="MFJ1268042.1"/>
    <property type="molecule type" value="Genomic_DNA"/>
</dbReference>
<accession>A0ABW8D5R8</accession>
<dbReference type="InterPro" id="IPR011250">
    <property type="entry name" value="OMP/PagP_B-barrel"/>
</dbReference>
<evidence type="ECO:0000259" key="4">
    <source>
        <dbReference type="Pfam" id="PF01389"/>
    </source>
</evidence>
<dbReference type="Proteomes" id="UP001615550">
    <property type="component" value="Unassembled WGS sequence"/>
</dbReference>
<evidence type="ECO:0000313" key="6">
    <source>
        <dbReference type="Proteomes" id="UP001615550"/>
    </source>
</evidence>
<evidence type="ECO:0000256" key="2">
    <source>
        <dbReference type="ARBA" id="ARBA00023114"/>
    </source>
</evidence>
<dbReference type="PROSITE" id="PS51257">
    <property type="entry name" value="PROKAR_LIPOPROTEIN"/>
    <property type="match status" value="1"/>
</dbReference>
<keyword evidence="3" id="KW-0732">Signal</keyword>
<evidence type="ECO:0000313" key="5">
    <source>
        <dbReference type="EMBL" id="MFJ1268042.1"/>
    </source>
</evidence>
<dbReference type="InterPro" id="IPR000498">
    <property type="entry name" value="OmpA-like_TM_dom"/>
</dbReference>
<comment type="similarity">
    <text evidence="1">Belongs to the outer membrane OOP (TC 1.B.6) superfamily. OmpA family.</text>
</comment>
<keyword evidence="2" id="KW-0813">Transport</keyword>
<dbReference type="Pfam" id="PF01389">
    <property type="entry name" value="OmpA_membrane"/>
    <property type="match status" value="1"/>
</dbReference>
<keyword evidence="6" id="KW-1185">Reference proteome</keyword>
<dbReference type="Gene3D" id="2.40.160.20">
    <property type="match status" value="1"/>
</dbReference>
<organism evidence="5 6">
    <name type="scientific">Legionella lytica</name>
    <dbReference type="NCBI Taxonomy" id="96232"/>
    <lineage>
        <taxon>Bacteria</taxon>
        <taxon>Pseudomonadati</taxon>
        <taxon>Pseudomonadota</taxon>
        <taxon>Gammaproteobacteria</taxon>
        <taxon>Legionellales</taxon>
        <taxon>Legionellaceae</taxon>
        <taxon>Legionella</taxon>
    </lineage>
</organism>